<keyword evidence="1" id="KW-1133">Transmembrane helix</keyword>
<accession>A0A1B1Z1E1</accession>
<evidence type="ECO:0000313" key="3">
    <source>
        <dbReference type="Proteomes" id="UP000077412"/>
    </source>
</evidence>
<feature type="transmembrane region" description="Helical" evidence="1">
    <location>
        <begin position="42"/>
        <end position="60"/>
    </location>
</feature>
<proteinExistence type="predicted"/>
<dbReference type="STRING" id="255247.ABE41_004540"/>
<evidence type="ECO:0000313" key="2">
    <source>
        <dbReference type="EMBL" id="ANX11263.1"/>
    </source>
</evidence>
<keyword evidence="1" id="KW-0472">Membrane</keyword>
<reference evidence="2 3" key="1">
    <citation type="submission" date="2016-08" db="EMBL/GenBank/DDBJ databases">
        <title>Complete genome sequence of Fictibacillus arsenicus G25-54, a strain with toxicity to nematodes and a potential arsenic-resistance activity.</title>
        <authorList>
            <person name="Zheng Z."/>
        </authorList>
    </citation>
    <scope>NUCLEOTIDE SEQUENCE [LARGE SCALE GENOMIC DNA]</scope>
    <source>
        <strain evidence="2 3">G25-54</strain>
    </source>
</reference>
<keyword evidence="3" id="KW-1185">Reference proteome</keyword>
<dbReference type="RefSeq" id="WP_066286927.1">
    <property type="nucleotide sequence ID" value="NZ_CP016761.1"/>
</dbReference>
<dbReference type="KEGG" id="far:ABE41_004540"/>
<keyword evidence="1" id="KW-0812">Transmembrane</keyword>
<dbReference type="Proteomes" id="UP000077412">
    <property type="component" value="Chromosome"/>
</dbReference>
<dbReference type="AlphaFoldDB" id="A0A1B1Z1E1"/>
<name>A0A1B1Z1E1_9BACL</name>
<dbReference type="OrthoDB" id="2970088at2"/>
<gene>
    <name evidence="2" type="ORF">ABE41_004540</name>
</gene>
<protein>
    <submittedName>
        <fullName evidence="2">Uncharacterized protein</fullName>
    </submittedName>
</protein>
<dbReference type="EMBL" id="CP016761">
    <property type="protein sequence ID" value="ANX11263.1"/>
    <property type="molecule type" value="Genomic_DNA"/>
</dbReference>
<organism evidence="2 3">
    <name type="scientific">Fictibacillus arsenicus</name>
    <dbReference type="NCBI Taxonomy" id="255247"/>
    <lineage>
        <taxon>Bacteria</taxon>
        <taxon>Bacillati</taxon>
        <taxon>Bacillota</taxon>
        <taxon>Bacilli</taxon>
        <taxon>Bacillales</taxon>
        <taxon>Fictibacillaceae</taxon>
        <taxon>Fictibacillus</taxon>
    </lineage>
</organism>
<sequence>MKPWIKAGLITAGVIVLVSTFFIGNQAEKAVVQQGSFNTDSLYIVSVLLGASLIAVGLRIKGNNKNKAITPKNSAK</sequence>
<evidence type="ECO:0000256" key="1">
    <source>
        <dbReference type="SAM" id="Phobius"/>
    </source>
</evidence>